<dbReference type="InterPro" id="IPR002509">
    <property type="entry name" value="NODB_dom"/>
</dbReference>
<gene>
    <name evidence="2" type="ORF">V2H45_18540</name>
</gene>
<evidence type="ECO:0000313" key="3">
    <source>
        <dbReference type="Proteomes" id="UP001333818"/>
    </source>
</evidence>
<dbReference type="GO" id="GO:0005975">
    <property type="term" value="P:carbohydrate metabolic process"/>
    <property type="evidence" value="ECO:0007669"/>
    <property type="project" value="InterPro"/>
</dbReference>
<dbReference type="SUPFAM" id="SSF88713">
    <property type="entry name" value="Glycoside hydrolase/deacetylase"/>
    <property type="match status" value="1"/>
</dbReference>
<feature type="domain" description="NodB homology" evidence="1">
    <location>
        <begin position="31"/>
        <end position="214"/>
    </location>
</feature>
<reference evidence="2" key="1">
    <citation type="submission" date="2024-01" db="EMBL/GenBank/DDBJ databases">
        <title>Bank of Algae and Cyanobacteria of the Azores (BACA) strain genomes.</title>
        <authorList>
            <person name="Luz R."/>
            <person name="Cordeiro R."/>
            <person name="Fonseca A."/>
            <person name="Goncalves V."/>
        </authorList>
    </citation>
    <scope>NUCLEOTIDE SEQUENCE</scope>
    <source>
        <strain evidence="2">BACA0141</strain>
    </source>
</reference>
<dbReference type="AlphaFoldDB" id="A0AAW9PV01"/>
<dbReference type="Pfam" id="PF01522">
    <property type="entry name" value="Polysacc_deac_1"/>
    <property type="match status" value="1"/>
</dbReference>
<organism evidence="2 3">
    <name type="scientific">Tumidithrix elongata BACA0141</name>
    <dbReference type="NCBI Taxonomy" id="2716417"/>
    <lineage>
        <taxon>Bacteria</taxon>
        <taxon>Bacillati</taxon>
        <taxon>Cyanobacteriota</taxon>
        <taxon>Cyanophyceae</taxon>
        <taxon>Pseudanabaenales</taxon>
        <taxon>Pseudanabaenaceae</taxon>
        <taxon>Tumidithrix</taxon>
        <taxon>Tumidithrix elongata</taxon>
    </lineage>
</organism>
<keyword evidence="2" id="KW-0378">Hydrolase</keyword>
<dbReference type="Gene3D" id="3.20.20.370">
    <property type="entry name" value="Glycoside hydrolase/deacetylase"/>
    <property type="match status" value="1"/>
</dbReference>
<dbReference type="InterPro" id="IPR050248">
    <property type="entry name" value="Polysacc_deacetylase_ArnD"/>
</dbReference>
<proteinExistence type="predicted"/>
<evidence type="ECO:0000313" key="2">
    <source>
        <dbReference type="EMBL" id="MEE3718745.1"/>
    </source>
</evidence>
<dbReference type="CDD" id="cd10917">
    <property type="entry name" value="CE4_NodB_like_6s_7s"/>
    <property type="match status" value="1"/>
</dbReference>
<dbReference type="EMBL" id="JAZBJZ010000091">
    <property type="protein sequence ID" value="MEE3718745.1"/>
    <property type="molecule type" value="Genomic_DNA"/>
</dbReference>
<sequence length="225" mass="25287">MIHLAPLYPQLYKILKPSFPDCLWSGKGDRKVVALTFDDGPHPQYTPQLIQVLAQHQAIANFFWLGCCVERSPQIAKEIYQRGNWVGIHGYDHTSFPLLTADALQLSLAKTQAAIAKACDLDPKDIRDVRPPNGLFTPRTLTLLRQWQYRPVMWSVVPEDWVRPGIDVVVNRVMHQVVNGSIIVLHDGAHGGQDVAATVAQLLPLLQAQGYAFVTIEQLWHESKL</sequence>
<keyword evidence="3" id="KW-1185">Reference proteome</keyword>
<protein>
    <submittedName>
        <fullName evidence="2">Polysaccharide deacetylase family protein</fullName>
        <ecNumber evidence="2">3.-.-.-</ecNumber>
    </submittedName>
</protein>
<dbReference type="EC" id="3.-.-.-" evidence="2"/>
<comment type="caution">
    <text evidence="2">The sequence shown here is derived from an EMBL/GenBank/DDBJ whole genome shotgun (WGS) entry which is preliminary data.</text>
</comment>
<dbReference type="PROSITE" id="PS51677">
    <property type="entry name" value="NODB"/>
    <property type="match status" value="1"/>
</dbReference>
<dbReference type="GO" id="GO:0016810">
    <property type="term" value="F:hydrolase activity, acting on carbon-nitrogen (but not peptide) bonds"/>
    <property type="evidence" value="ECO:0007669"/>
    <property type="project" value="InterPro"/>
</dbReference>
<dbReference type="PANTHER" id="PTHR10587:SF137">
    <property type="entry name" value="4-DEOXY-4-FORMAMIDO-L-ARABINOSE-PHOSPHOUNDECAPRENOL DEFORMYLASE ARND-RELATED"/>
    <property type="match status" value="1"/>
</dbReference>
<dbReference type="InterPro" id="IPR011330">
    <property type="entry name" value="Glyco_hydro/deAcase_b/a-brl"/>
</dbReference>
<accession>A0AAW9PV01</accession>
<dbReference type="Proteomes" id="UP001333818">
    <property type="component" value="Unassembled WGS sequence"/>
</dbReference>
<dbReference type="PANTHER" id="PTHR10587">
    <property type="entry name" value="GLYCOSYL TRANSFERASE-RELATED"/>
    <property type="match status" value="1"/>
</dbReference>
<name>A0AAW9PV01_9CYAN</name>
<evidence type="ECO:0000259" key="1">
    <source>
        <dbReference type="PROSITE" id="PS51677"/>
    </source>
</evidence>